<organism evidence="1 2">
    <name type="scientific">Dokdonia ponticola</name>
    <dbReference type="NCBI Taxonomy" id="2041041"/>
    <lineage>
        <taxon>Bacteria</taxon>
        <taxon>Pseudomonadati</taxon>
        <taxon>Bacteroidota</taxon>
        <taxon>Flavobacteriia</taxon>
        <taxon>Flavobacteriales</taxon>
        <taxon>Flavobacteriaceae</taxon>
        <taxon>Dokdonia</taxon>
    </lineage>
</organism>
<proteinExistence type="predicted"/>
<dbReference type="EMBL" id="JBHSFV010000002">
    <property type="protein sequence ID" value="MFC4633278.1"/>
    <property type="molecule type" value="Genomic_DNA"/>
</dbReference>
<name>A0ABV9HT00_9FLAO</name>
<accession>A0ABV9HT00</accession>
<keyword evidence="2" id="KW-1185">Reference proteome</keyword>
<dbReference type="Proteomes" id="UP001596043">
    <property type="component" value="Unassembled WGS sequence"/>
</dbReference>
<dbReference type="PROSITE" id="PS51257">
    <property type="entry name" value="PROKAR_LIPOPROTEIN"/>
    <property type="match status" value="1"/>
</dbReference>
<gene>
    <name evidence="1" type="ORF">ACFO3O_05130</name>
</gene>
<reference evidence="2" key="1">
    <citation type="journal article" date="2019" name="Int. J. Syst. Evol. Microbiol.">
        <title>The Global Catalogue of Microorganisms (GCM) 10K type strain sequencing project: providing services to taxonomists for standard genome sequencing and annotation.</title>
        <authorList>
            <consortium name="The Broad Institute Genomics Platform"/>
            <consortium name="The Broad Institute Genome Sequencing Center for Infectious Disease"/>
            <person name="Wu L."/>
            <person name="Ma J."/>
        </authorList>
    </citation>
    <scope>NUCLEOTIDE SEQUENCE [LARGE SCALE GENOMIC DNA]</scope>
    <source>
        <strain evidence="2">YJ-61-S</strain>
    </source>
</reference>
<dbReference type="Pfam" id="PF14060">
    <property type="entry name" value="DUF4252"/>
    <property type="match status" value="1"/>
</dbReference>
<dbReference type="InterPro" id="IPR025348">
    <property type="entry name" value="DUF4252"/>
</dbReference>
<comment type="caution">
    <text evidence="1">The sequence shown here is derived from an EMBL/GenBank/DDBJ whole genome shotgun (WGS) entry which is preliminary data.</text>
</comment>
<evidence type="ECO:0000313" key="1">
    <source>
        <dbReference type="EMBL" id="MFC4633278.1"/>
    </source>
</evidence>
<dbReference type="RefSeq" id="WP_379977474.1">
    <property type="nucleotide sequence ID" value="NZ_JBHSFV010000002.1"/>
</dbReference>
<sequence length="183" mass="20286">MKGIVKSIAIVLIASLSLTSCNKDETLQEYYVANQENSDFILVDVPTSLISKDSEALDEKQKEVLNTVRKINIMAYPLKDGESTATFESEKTKVMTILASDDYEELMKVSSDMGNMKLYFRGEEDAIDEVIVFASQDAQGFVIARLLGDDMNIADMANLAKTIQAGDIDVSKFDGVMDVFKQQ</sequence>
<evidence type="ECO:0000313" key="2">
    <source>
        <dbReference type="Proteomes" id="UP001596043"/>
    </source>
</evidence>
<protein>
    <submittedName>
        <fullName evidence="1">DUF4252 domain-containing protein</fullName>
    </submittedName>
</protein>